<gene>
    <name evidence="2" type="ORF">KOW79_004864</name>
</gene>
<sequence length="65" mass="7007">MVQAPSGFLSSRPPLIYHGEGGMPAPEQNPMSEEGLLLPIKDQFANHNMESESAANNILASVKEQ</sequence>
<dbReference type="OrthoDB" id="9805541at2759"/>
<evidence type="ECO:0000313" key="3">
    <source>
        <dbReference type="Proteomes" id="UP000824219"/>
    </source>
</evidence>
<feature type="non-terminal residue" evidence="2">
    <location>
        <position position="1"/>
    </location>
</feature>
<name>A0A9D3NXU3_9TELE</name>
<evidence type="ECO:0000313" key="2">
    <source>
        <dbReference type="EMBL" id="KAG7330895.1"/>
    </source>
</evidence>
<reference evidence="2 3" key="1">
    <citation type="submission" date="2021-06" db="EMBL/GenBank/DDBJ databases">
        <title>Chromosome-level genome assembly of the red-tail catfish (Hemibagrus wyckioides).</title>
        <authorList>
            <person name="Shao F."/>
        </authorList>
    </citation>
    <scope>NUCLEOTIDE SEQUENCE [LARGE SCALE GENOMIC DNA]</scope>
    <source>
        <strain evidence="2">EC202008001</strain>
        <tissue evidence="2">Blood</tissue>
    </source>
</reference>
<protein>
    <submittedName>
        <fullName evidence="2">Uncharacterized protein</fullName>
    </submittedName>
</protein>
<dbReference type="EMBL" id="JAHKSW010000006">
    <property type="protein sequence ID" value="KAG7330895.1"/>
    <property type="molecule type" value="Genomic_DNA"/>
</dbReference>
<feature type="region of interest" description="Disordered" evidence="1">
    <location>
        <begin position="1"/>
        <end position="32"/>
    </location>
</feature>
<proteinExistence type="predicted"/>
<accession>A0A9D3NXU3</accession>
<keyword evidence="3" id="KW-1185">Reference proteome</keyword>
<comment type="caution">
    <text evidence="2">The sequence shown here is derived from an EMBL/GenBank/DDBJ whole genome shotgun (WGS) entry which is preliminary data.</text>
</comment>
<dbReference type="AlphaFoldDB" id="A0A9D3NXU3"/>
<evidence type="ECO:0000256" key="1">
    <source>
        <dbReference type="SAM" id="MobiDB-lite"/>
    </source>
</evidence>
<dbReference type="Proteomes" id="UP000824219">
    <property type="component" value="Linkage Group LG06"/>
</dbReference>
<organism evidence="2 3">
    <name type="scientific">Hemibagrus wyckioides</name>
    <dbReference type="NCBI Taxonomy" id="337641"/>
    <lineage>
        <taxon>Eukaryota</taxon>
        <taxon>Metazoa</taxon>
        <taxon>Chordata</taxon>
        <taxon>Craniata</taxon>
        <taxon>Vertebrata</taxon>
        <taxon>Euteleostomi</taxon>
        <taxon>Actinopterygii</taxon>
        <taxon>Neopterygii</taxon>
        <taxon>Teleostei</taxon>
        <taxon>Ostariophysi</taxon>
        <taxon>Siluriformes</taxon>
        <taxon>Bagridae</taxon>
        <taxon>Hemibagrus</taxon>
    </lineage>
</organism>